<organism evidence="10 11">
    <name type="scientific">Diplodia intermedia</name>
    <dbReference type="NCBI Taxonomy" id="856260"/>
    <lineage>
        <taxon>Eukaryota</taxon>
        <taxon>Fungi</taxon>
        <taxon>Dikarya</taxon>
        <taxon>Ascomycota</taxon>
        <taxon>Pezizomycotina</taxon>
        <taxon>Dothideomycetes</taxon>
        <taxon>Dothideomycetes incertae sedis</taxon>
        <taxon>Botryosphaeriales</taxon>
        <taxon>Botryosphaeriaceae</taxon>
        <taxon>Diplodia</taxon>
    </lineage>
</organism>
<dbReference type="Pfam" id="PF00096">
    <property type="entry name" value="zf-C2H2"/>
    <property type="match status" value="3"/>
</dbReference>
<comment type="subcellular location">
    <subcellularLocation>
        <location evidence="1">Nucleus</location>
    </subcellularLocation>
</comment>
<keyword evidence="2" id="KW-0479">Metal-binding</keyword>
<proteinExistence type="predicted"/>
<dbReference type="InterPro" id="IPR036236">
    <property type="entry name" value="Znf_C2H2_sf"/>
</dbReference>
<evidence type="ECO:0000256" key="2">
    <source>
        <dbReference type="ARBA" id="ARBA00022723"/>
    </source>
</evidence>
<sequence length="353" mass="39173">MPPTIPPDPLRQHRCPYCPRYFTTSSELARHEKIHTVQKGFHCPKPDCDQAYPDVGQLNNHLKKSHEKLKCPVCKRELAKPETFERHVRKSHGGDYPADANFDKLLASLEGKSRKYQCSKCHRSYDVQHALRLHIRGTHPTDEERAAAPQFKCPICGAEFRKKADYRQHLRNIHQLDINKAGDLIKAAEKASESDQIAKAPPSQPVAQPVAQKPRQKKLTSFFGNDSQPSSSSTKKLLTLPPQMPVAGPTTAAPAPFFQRAQTPPSARPFVTLPPQMHAAVSAPFLQHARTPSPSEPSSPKGVCVRCLEKGLACVQPVKDTPCTECYRARVKCVSSVSSHLAHRASTMVEQIG</sequence>
<evidence type="ECO:0000256" key="1">
    <source>
        <dbReference type="ARBA" id="ARBA00004123"/>
    </source>
</evidence>
<dbReference type="PANTHER" id="PTHR16515:SF49">
    <property type="entry name" value="GASTRULA ZINC FINGER PROTEIN XLCGF49.1-LIKE-RELATED"/>
    <property type="match status" value="1"/>
</dbReference>
<feature type="domain" description="C2H2-type" evidence="9">
    <location>
        <begin position="116"/>
        <end position="144"/>
    </location>
</feature>
<accession>A0ABR3TU45</accession>
<evidence type="ECO:0000256" key="8">
    <source>
        <dbReference type="SAM" id="MobiDB-lite"/>
    </source>
</evidence>
<name>A0ABR3TU45_9PEZI</name>
<protein>
    <recommendedName>
        <fullName evidence="9">C2H2-type domain-containing protein</fullName>
    </recommendedName>
</protein>
<evidence type="ECO:0000256" key="3">
    <source>
        <dbReference type="ARBA" id="ARBA00022737"/>
    </source>
</evidence>
<keyword evidence="6" id="KW-0539">Nucleus</keyword>
<dbReference type="EMBL" id="JAKEKT020000022">
    <property type="protein sequence ID" value="KAL1644674.1"/>
    <property type="molecule type" value="Genomic_DNA"/>
</dbReference>
<dbReference type="PROSITE" id="PS50157">
    <property type="entry name" value="ZINC_FINGER_C2H2_2"/>
    <property type="match status" value="5"/>
</dbReference>
<dbReference type="InterPro" id="IPR050331">
    <property type="entry name" value="Zinc_finger"/>
</dbReference>
<dbReference type="PANTHER" id="PTHR16515">
    <property type="entry name" value="PR DOMAIN ZINC FINGER PROTEIN"/>
    <property type="match status" value="1"/>
</dbReference>
<feature type="domain" description="C2H2-type" evidence="9">
    <location>
        <begin position="41"/>
        <end position="71"/>
    </location>
</feature>
<dbReference type="SMART" id="SM00355">
    <property type="entry name" value="ZnF_C2H2"/>
    <property type="match status" value="5"/>
</dbReference>
<feature type="region of interest" description="Disordered" evidence="8">
    <location>
        <begin position="192"/>
        <end position="241"/>
    </location>
</feature>
<keyword evidence="3" id="KW-0677">Repeat</keyword>
<feature type="domain" description="C2H2-type" evidence="9">
    <location>
        <begin position="151"/>
        <end position="174"/>
    </location>
</feature>
<feature type="compositionally biased region" description="Low complexity" evidence="8">
    <location>
        <begin position="229"/>
        <end position="241"/>
    </location>
</feature>
<evidence type="ECO:0000256" key="7">
    <source>
        <dbReference type="PROSITE-ProRule" id="PRU00042"/>
    </source>
</evidence>
<dbReference type="Gene3D" id="3.30.160.60">
    <property type="entry name" value="Classic Zinc Finger"/>
    <property type="match status" value="3"/>
</dbReference>
<feature type="compositionally biased region" description="Low complexity" evidence="8">
    <location>
        <begin position="198"/>
        <end position="213"/>
    </location>
</feature>
<evidence type="ECO:0000259" key="9">
    <source>
        <dbReference type="PROSITE" id="PS50157"/>
    </source>
</evidence>
<evidence type="ECO:0000256" key="4">
    <source>
        <dbReference type="ARBA" id="ARBA00022771"/>
    </source>
</evidence>
<gene>
    <name evidence="10" type="ORF">SLS58_004135</name>
</gene>
<dbReference type="Proteomes" id="UP001521184">
    <property type="component" value="Unassembled WGS sequence"/>
</dbReference>
<feature type="domain" description="C2H2-type" evidence="9">
    <location>
        <begin position="13"/>
        <end position="40"/>
    </location>
</feature>
<reference evidence="10 11" key="1">
    <citation type="journal article" date="2023" name="Plant Dis.">
        <title>First Report of Diplodia intermedia Causing Canker and Dieback Diseases on Apple Trees in Canada.</title>
        <authorList>
            <person name="Ellouze W."/>
            <person name="Ilyukhin E."/>
            <person name="Sulman M."/>
            <person name="Ali S."/>
        </authorList>
    </citation>
    <scope>NUCLEOTIDE SEQUENCE [LARGE SCALE GENOMIC DNA]</scope>
    <source>
        <strain evidence="10 11">M45-28</strain>
    </source>
</reference>
<dbReference type="InterPro" id="IPR013087">
    <property type="entry name" value="Znf_C2H2_type"/>
</dbReference>
<comment type="caution">
    <text evidence="10">The sequence shown here is derived from an EMBL/GenBank/DDBJ whole genome shotgun (WGS) entry which is preliminary data.</text>
</comment>
<feature type="domain" description="C2H2-type" evidence="9">
    <location>
        <begin position="69"/>
        <end position="97"/>
    </location>
</feature>
<evidence type="ECO:0000256" key="5">
    <source>
        <dbReference type="ARBA" id="ARBA00022833"/>
    </source>
</evidence>
<evidence type="ECO:0000313" key="11">
    <source>
        <dbReference type="Proteomes" id="UP001521184"/>
    </source>
</evidence>
<dbReference type="SUPFAM" id="SSF57667">
    <property type="entry name" value="beta-beta-alpha zinc fingers"/>
    <property type="match status" value="2"/>
</dbReference>
<evidence type="ECO:0000313" key="10">
    <source>
        <dbReference type="EMBL" id="KAL1644674.1"/>
    </source>
</evidence>
<dbReference type="PROSITE" id="PS00028">
    <property type="entry name" value="ZINC_FINGER_C2H2_1"/>
    <property type="match status" value="5"/>
</dbReference>
<evidence type="ECO:0000256" key="6">
    <source>
        <dbReference type="ARBA" id="ARBA00023242"/>
    </source>
</evidence>
<keyword evidence="4 7" id="KW-0863">Zinc-finger</keyword>
<keyword evidence="5" id="KW-0862">Zinc</keyword>
<keyword evidence="11" id="KW-1185">Reference proteome</keyword>